<feature type="chain" id="PRO_5019754678" description="DUF2846 domain-containing protein" evidence="1">
    <location>
        <begin position="21"/>
        <end position="193"/>
    </location>
</feature>
<evidence type="ECO:0000313" key="2">
    <source>
        <dbReference type="EMBL" id="RKQ61409.1"/>
    </source>
</evidence>
<proteinExistence type="predicted"/>
<dbReference type="PROSITE" id="PS51257">
    <property type="entry name" value="PROKAR_LIPOPROTEIN"/>
    <property type="match status" value="1"/>
</dbReference>
<comment type="caution">
    <text evidence="2">The sequence shown here is derived from an EMBL/GenBank/DDBJ whole genome shotgun (WGS) entry which is preliminary data.</text>
</comment>
<dbReference type="EMBL" id="RBID01000011">
    <property type="protein sequence ID" value="RKQ61409.1"/>
    <property type="molecule type" value="Genomic_DNA"/>
</dbReference>
<evidence type="ECO:0000313" key="3">
    <source>
        <dbReference type="Proteomes" id="UP000279384"/>
    </source>
</evidence>
<gene>
    <name evidence="2" type="ORF">C8E02_1184</name>
</gene>
<keyword evidence="1" id="KW-0732">Signal</keyword>
<evidence type="ECO:0000256" key="1">
    <source>
        <dbReference type="SAM" id="SignalP"/>
    </source>
</evidence>
<dbReference type="Proteomes" id="UP000279384">
    <property type="component" value="Unassembled WGS sequence"/>
</dbReference>
<feature type="signal peptide" evidence="1">
    <location>
        <begin position="1"/>
        <end position="20"/>
    </location>
</feature>
<organism evidence="2 3">
    <name type="scientific">Vogesella indigofera</name>
    <name type="common">Pseudomonas indigofera</name>
    <dbReference type="NCBI Taxonomy" id="45465"/>
    <lineage>
        <taxon>Bacteria</taxon>
        <taxon>Pseudomonadati</taxon>
        <taxon>Pseudomonadota</taxon>
        <taxon>Betaproteobacteria</taxon>
        <taxon>Neisseriales</taxon>
        <taxon>Chromobacteriaceae</taxon>
        <taxon>Vogesella</taxon>
    </lineage>
</organism>
<sequence>MRHLPTLCAVALLAGCTTMADTLHGSLTPPAGLGYAVFSMTVRTYNPGYATANLSWRGLDNGQHGIVYANFGTDTVFGEEGMTPVDGKLQMLALPPGRYQLQTGYARWNDDPGDDLVFNYKGYASFRLDKPFEVRTGETVYLGQLRFNLDYRPDVEFVDEQKRDFGHMRRVWKINDLSAIRLQPFSGKAGRSN</sequence>
<name>A0A495BJ87_VOGIN</name>
<evidence type="ECO:0008006" key="4">
    <source>
        <dbReference type="Google" id="ProtNLM"/>
    </source>
</evidence>
<reference evidence="2 3" key="1">
    <citation type="submission" date="2018-10" db="EMBL/GenBank/DDBJ databases">
        <title>Genomic Encyclopedia of Type Strains, Phase IV (KMG-IV): sequencing the most valuable type-strain genomes for metagenomic binning, comparative biology and taxonomic classification.</title>
        <authorList>
            <person name="Goeker M."/>
        </authorList>
    </citation>
    <scope>NUCLEOTIDE SEQUENCE [LARGE SCALE GENOMIC DNA]</scope>
    <source>
        <strain evidence="2 3">DSM 3303</strain>
    </source>
</reference>
<protein>
    <recommendedName>
        <fullName evidence="4">DUF2846 domain-containing protein</fullName>
    </recommendedName>
</protein>
<accession>A0A495BJ87</accession>
<dbReference type="AlphaFoldDB" id="A0A495BJ87"/>